<protein>
    <recommendedName>
        <fullName evidence="4">TraB/GumN family protein</fullName>
    </recommendedName>
</protein>
<evidence type="ECO:0000313" key="2">
    <source>
        <dbReference type="EMBL" id="GAO39392.1"/>
    </source>
</evidence>
<dbReference type="InterPro" id="IPR047111">
    <property type="entry name" value="YbaP-like"/>
</dbReference>
<dbReference type="PANTHER" id="PTHR40590">
    <property type="entry name" value="CYTOPLASMIC PROTEIN-RELATED"/>
    <property type="match status" value="1"/>
</dbReference>
<organism evidence="2 3">
    <name type="scientific">Sphingomonas changbaiensis NBRC 104936</name>
    <dbReference type="NCBI Taxonomy" id="1219043"/>
    <lineage>
        <taxon>Bacteria</taxon>
        <taxon>Pseudomonadati</taxon>
        <taxon>Pseudomonadota</taxon>
        <taxon>Alphaproteobacteria</taxon>
        <taxon>Sphingomonadales</taxon>
        <taxon>Sphingomonadaceae</taxon>
        <taxon>Sphingomonas</taxon>
    </lineage>
</organism>
<reference evidence="2 3" key="1">
    <citation type="submission" date="2015-04" db="EMBL/GenBank/DDBJ databases">
        <title>Whole genome shotgun sequence of Sphingomonas changbaiensis NBRC 104936.</title>
        <authorList>
            <person name="Katano-Makiyama Y."/>
            <person name="Hosoyama A."/>
            <person name="Hashimoto M."/>
            <person name="Noguchi M."/>
            <person name="Tsuchikane K."/>
            <person name="Ohji S."/>
            <person name="Yamazoe A."/>
            <person name="Ichikawa N."/>
            <person name="Kimura A."/>
            <person name="Fujita N."/>
        </authorList>
    </citation>
    <scope>NUCLEOTIDE SEQUENCE [LARGE SCALE GENOMIC DNA]</scope>
    <source>
        <strain evidence="2 3">NBRC 104936</strain>
    </source>
</reference>
<evidence type="ECO:0000313" key="3">
    <source>
        <dbReference type="Proteomes" id="UP000033202"/>
    </source>
</evidence>
<feature type="signal peptide" evidence="1">
    <location>
        <begin position="1"/>
        <end position="22"/>
    </location>
</feature>
<proteinExistence type="predicted"/>
<dbReference type="Proteomes" id="UP000033202">
    <property type="component" value="Unassembled WGS sequence"/>
</dbReference>
<dbReference type="RefSeq" id="WP_046348205.1">
    <property type="nucleotide sequence ID" value="NZ_BBWU01000029.1"/>
</dbReference>
<keyword evidence="1" id="KW-0732">Signal</keyword>
<gene>
    <name evidence="2" type="ORF">SCH01S_29_00800</name>
</gene>
<keyword evidence="3" id="KW-1185">Reference proteome</keyword>
<comment type="caution">
    <text evidence="2">The sequence shown here is derived from an EMBL/GenBank/DDBJ whole genome shotgun (WGS) entry which is preliminary data.</text>
</comment>
<dbReference type="STRING" id="1219043.SCH01S_29_00800"/>
<dbReference type="PANTHER" id="PTHR40590:SF1">
    <property type="entry name" value="CYTOPLASMIC PROTEIN"/>
    <property type="match status" value="1"/>
</dbReference>
<evidence type="ECO:0008006" key="4">
    <source>
        <dbReference type="Google" id="ProtNLM"/>
    </source>
</evidence>
<dbReference type="CDD" id="cd14789">
    <property type="entry name" value="Tiki"/>
    <property type="match status" value="1"/>
</dbReference>
<dbReference type="AlphaFoldDB" id="A0A0E9MNR0"/>
<accession>A0A0E9MNR0</accession>
<dbReference type="Pfam" id="PF01963">
    <property type="entry name" value="TraB_PrgY_gumN"/>
    <property type="match status" value="1"/>
</dbReference>
<sequence>MRQPLSLLLTIALAACGSAAPAAPQAKPAMWKLSDPDTTIYLFGTVHVLPSDLKWRTTRFDQTVGQAKELVLEINDQGDKAAIAQLYKRIAFSPGLPPILDRVPADKRAALAAAIEKAGLKPAQLDGMETWAVAVTLGASMYAGMGASVDNGVESQLRSSFKDKPVAGLETTAQQLGYFDTMPEAVQRKLLVSMVDDVKNADVDFRKMVAAWSSGNTGAIARTFDDELKSAPEIARVLIDQRNANWANWLKHRLDKPGTVLVAVGAGHLAGKGSVIDLLQKQGLKVERVQ</sequence>
<dbReference type="InterPro" id="IPR002816">
    <property type="entry name" value="TraB/PrgY/GumN_fam"/>
</dbReference>
<dbReference type="PROSITE" id="PS51257">
    <property type="entry name" value="PROKAR_LIPOPROTEIN"/>
    <property type="match status" value="1"/>
</dbReference>
<dbReference type="OrthoDB" id="9806326at2"/>
<name>A0A0E9MNR0_9SPHN</name>
<dbReference type="EMBL" id="BBWU01000029">
    <property type="protein sequence ID" value="GAO39392.1"/>
    <property type="molecule type" value="Genomic_DNA"/>
</dbReference>
<feature type="chain" id="PRO_5002429237" description="TraB/GumN family protein" evidence="1">
    <location>
        <begin position="23"/>
        <end position="290"/>
    </location>
</feature>
<evidence type="ECO:0000256" key="1">
    <source>
        <dbReference type="SAM" id="SignalP"/>
    </source>
</evidence>